<dbReference type="Proteomes" id="UP000886595">
    <property type="component" value="Unassembled WGS sequence"/>
</dbReference>
<dbReference type="EMBL" id="JAAMPC010000001">
    <property type="protein sequence ID" value="KAG2328844.1"/>
    <property type="molecule type" value="Genomic_DNA"/>
</dbReference>
<dbReference type="PANTHER" id="PTHR31293">
    <property type="entry name" value="RNI-LIKE SUPERFAMILY PROTEIN"/>
    <property type="match status" value="1"/>
</dbReference>
<dbReference type="OrthoDB" id="1122398at2759"/>
<keyword evidence="2" id="KW-1185">Reference proteome</keyword>
<dbReference type="PANTHER" id="PTHR31293:SF12">
    <property type="entry name" value="RNI-LIKE SUPERFAMILY PROTEIN"/>
    <property type="match status" value="1"/>
</dbReference>
<accession>A0A8X7WDQ4</accession>
<dbReference type="InterPro" id="IPR055294">
    <property type="entry name" value="FBL60-like"/>
</dbReference>
<evidence type="ECO:0000313" key="2">
    <source>
        <dbReference type="Proteomes" id="UP000886595"/>
    </source>
</evidence>
<reference evidence="1 2" key="1">
    <citation type="submission" date="2020-02" db="EMBL/GenBank/DDBJ databases">
        <authorList>
            <person name="Ma Q."/>
            <person name="Huang Y."/>
            <person name="Song X."/>
            <person name="Pei D."/>
        </authorList>
    </citation>
    <scope>NUCLEOTIDE SEQUENCE [LARGE SCALE GENOMIC DNA]</scope>
    <source>
        <strain evidence="1">Sxm20200214</strain>
        <tissue evidence="1">Leaf</tissue>
    </source>
</reference>
<dbReference type="AlphaFoldDB" id="A0A8X7WDQ4"/>
<gene>
    <name evidence="1" type="ORF">Bca52824_000024</name>
</gene>
<organism evidence="1 2">
    <name type="scientific">Brassica carinata</name>
    <name type="common">Ethiopian mustard</name>
    <name type="synonym">Abyssinian cabbage</name>
    <dbReference type="NCBI Taxonomy" id="52824"/>
    <lineage>
        <taxon>Eukaryota</taxon>
        <taxon>Viridiplantae</taxon>
        <taxon>Streptophyta</taxon>
        <taxon>Embryophyta</taxon>
        <taxon>Tracheophyta</taxon>
        <taxon>Spermatophyta</taxon>
        <taxon>Magnoliopsida</taxon>
        <taxon>eudicotyledons</taxon>
        <taxon>Gunneridae</taxon>
        <taxon>Pentapetalae</taxon>
        <taxon>rosids</taxon>
        <taxon>malvids</taxon>
        <taxon>Brassicales</taxon>
        <taxon>Brassicaceae</taxon>
        <taxon>Brassiceae</taxon>
        <taxon>Brassica</taxon>
    </lineage>
</organism>
<protein>
    <submittedName>
        <fullName evidence="1">Uncharacterized protein</fullName>
    </submittedName>
</protein>
<name>A0A8X7WDQ4_BRACI</name>
<evidence type="ECO:0000313" key="1">
    <source>
        <dbReference type="EMBL" id="KAG2328844.1"/>
    </source>
</evidence>
<dbReference type="SUPFAM" id="SSF52047">
    <property type="entry name" value="RNI-like"/>
    <property type="match status" value="1"/>
</dbReference>
<proteinExistence type="predicted"/>
<comment type="caution">
    <text evidence="1">The sequence shown here is derived from an EMBL/GenBank/DDBJ whole genome shotgun (WGS) entry which is preliminary data.</text>
</comment>
<sequence length="348" mass="38863">MQSIFVANFLVKLKIATTHHATLFDSDVKVHLQSIKSLSVNMVDFGDDGQGFYNLMSGCPVIEELEMKYLAWFRWASCSKFFLHLRGEQGEGEDELEIAEEEDASDIKRLHLHAYTLQVLAFGCLTIPPFPNLTELIIESHHQDQLSDWDSLPVLLNNFPQLHTLVFLGLTHQAKNTCGNMCRCEGGLLFTVIELLRLAWTYQEEFEGFNGRLHPCEGSNCLSASEIDKSAKNDFQSSYSTGNVAAPRRTISLTGVSALSRDLLSLETTSQVPEGLGSYVVSSKKAQANWYGKILEAWKQAKPRPQTDEEAARLVITTLKGHKKADVEGLLSFYRLSSPGKLDEIMTA</sequence>